<dbReference type="Pfam" id="PF00474">
    <property type="entry name" value="SSF"/>
    <property type="match status" value="1"/>
</dbReference>
<evidence type="ECO:0000256" key="11">
    <source>
        <dbReference type="RuleBase" id="RU362091"/>
    </source>
</evidence>
<evidence type="ECO:0000256" key="12">
    <source>
        <dbReference type="SAM" id="Phobius"/>
    </source>
</evidence>
<dbReference type="Gene3D" id="1.20.1730.10">
    <property type="entry name" value="Sodium/glucose cotransporter"/>
    <property type="match status" value="1"/>
</dbReference>
<dbReference type="InterPro" id="IPR038377">
    <property type="entry name" value="Na/Glc_symporter_sf"/>
</dbReference>
<dbReference type="GO" id="GO:0006814">
    <property type="term" value="P:sodium ion transport"/>
    <property type="evidence" value="ECO:0007669"/>
    <property type="project" value="UniProtKB-KW"/>
</dbReference>
<proteinExistence type="inferred from homology"/>
<keyword evidence="9 12" id="KW-0472">Membrane</keyword>
<dbReference type="GO" id="GO:0015293">
    <property type="term" value="F:symporter activity"/>
    <property type="evidence" value="ECO:0007669"/>
    <property type="project" value="TreeGrafter"/>
</dbReference>
<feature type="transmembrane region" description="Helical" evidence="12">
    <location>
        <begin position="371"/>
        <end position="388"/>
    </location>
</feature>
<dbReference type="OrthoDB" id="9814523at2"/>
<evidence type="ECO:0000256" key="9">
    <source>
        <dbReference type="ARBA" id="ARBA00023136"/>
    </source>
</evidence>
<dbReference type="KEGG" id="woc:BA177_03835"/>
<evidence type="ECO:0000256" key="7">
    <source>
        <dbReference type="ARBA" id="ARBA00023053"/>
    </source>
</evidence>
<feature type="transmembrane region" description="Helical" evidence="12">
    <location>
        <begin position="187"/>
        <end position="210"/>
    </location>
</feature>
<feature type="transmembrane region" description="Helical" evidence="12">
    <location>
        <begin position="31"/>
        <end position="53"/>
    </location>
</feature>
<organism evidence="13 14">
    <name type="scientific">Woeseia oceani</name>
    <dbReference type="NCBI Taxonomy" id="1548547"/>
    <lineage>
        <taxon>Bacteria</taxon>
        <taxon>Pseudomonadati</taxon>
        <taxon>Pseudomonadota</taxon>
        <taxon>Gammaproteobacteria</taxon>
        <taxon>Woeseiales</taxon>
        <taxon>Woeseiaceae</taxon>
        <taxon>Woeseia</taxon>
    </lineage>
</organism>
<dbReference type="InterPro" id="IPR051163">
    <property type="entry name" value="Sodium:Solute_Symporter_SSF"/>
</dbReference>
<protein>
    <submittedName>
        <fullName evidence="13">Sodium-coupled permease</fullName>
    </submittedName>
</protein>
<gene>
    <name evidence="13" type="ORF">BA177_03835</name>
</gene>
<keyword evidence="10" id="KW-0739">Sodium transport</keyword>
<feature type="transmembrane region" description="Helical" evidence="12">
    <location>
        <begin position="340"/>
        <end position="359"/>
    </location>
</feature>
<evidence type="ECO:0000256" key="2">
    <source>
        <dbReference type="ARBA" id="ARBA00006434"/>
    </source>
</evidence>
<dbReference type="GO" id="GO:0005886">
    <property type="term" value="C:plasma membrane"/>
    <property type="evidence" value="ECO:0007669"/>
    <property type="project" value="UniProtKB-SubCell"/>
</dbReference>
<dbReference type="AlphaFoldDB" id="A0A193LKM3"/>
<feature type="transmembrane region" description="Helical" evidence="12">
    <location>
        <begin position="395"/>
        <end position="413"/>
    </location>
</feature>
<keyword evidence="8" id="KW-0406">Ion transport</keyword>
<dbReference type="Proteomes" id="UP000092695">
    <property type="component" value="Chromosome"/>
</dbReference>
<evidence type="ECO:0000256" key="8">
    <source>
        <dbReference type="ARBA" id="ARBA00023065"/>
    </source>
</evidence>
<dbReference type="PANTHER" id="PTHR42985:SF40">
    <property type="entry name" value="LD47995P-RELATED"/>
    <property type="match status" value="1"/>
</dbReference>
<keyword evidence="6 12" id="KW-1133">Transmembrane helix</keyword>
<feature type="transmembrane region" description="Helical" evidence="12">
    <location>
        <begin position="425"/>
        <end position="445"/>
    </location>
</feature>
<keyword evidence="5 12" id="KW-0812">Transmembrane</keyword>
<evidence type="ECO:0000256" key="10">
    <source>
        <dbReference type="ARBA" id="ARBA00023201"/>
    </source>
</evidence>
<dbReference type="EMBL" id="CP016268">
    <property type="protein sequence ID" value="ANO52978.1"/>
    <property type="molecule type" value="Genomic_DNA"/>
</dbReference>
<evidence type="ECO:0000256" key="4">
    <source>
        <dbReference type="ARBA" id="ARBA00022475"/>
    </source>
</evidence>
<feature type="transmembrane region" description="Helical" evidence="12">
    <location>
        <begin position="142"/>
        <end position="161"/>
    </location>
</feature>
<reference evidence="13 14" key="1">
    <citation type="submission" date="2016-06" db="EMBL/GenBank/DDBJ databases">
        <title>Complete genome sequence of a deep-branching marine Gamma Proteobacterium Woeseia oceani type strain XK5.</title>
        <authorList>
            <person name="Mu D."/>
            <person name="Du Z."/>
        </authorList>
    </citation>
    <scope>NUCLEOTIDE SEQUENCE [LARGE SCALE GENOMIC DNA]</scope>
    <source>
        <strain evidence="13 14">XK5</strain>
    </source>
</reference>
<feature type="transmembrane region" description="Helical" evidence="12">
    <location>
        <begin position="113"/>
        <end position="130"/>
    </location>
</feature>
<evidence type="ECO:0000256" key="6">
    <source>
        <dbReference type="ARBA" id="ARBA00022989"/>
    </source>
</evidence>
<evidence type="ECO:0000256" key="3">
    <source>
        <dbReference type="ARBA" id="ARBA00022448"/>
    </source>
</evidence>
<keyword evidence="3" id="KW-0813">Transport</keyword>
<keyword evidence="7" id="KW-0915">Sodium</keyword>
<dbReference type="InterPro" id="IPR001734">
    <property type="entry name" value="Na/solute_symporter"/>
</dbReference>
<keyword evidence="4" id="KW-1003">Cell membrane</keyword>
<comment type="subcellular location">
    <subcellularLocation>
        <location evidence="1">Cell membrane</location>
        <topology evidence="1">Multi-pass membrane protein</topology>
    </subcellularLocation>
</comment>
<feature type="transmembrane region" description="Helical" evidence="12">
    <location>
        <begin position="85"/>
        <end position="107"/>
    </location>
</feature>
<feature type="transmembrane region" description="Helical" evidence="12">
    <location>
        <begin position="231"/>
        <end position="256"/>
    </location>
</feature>
<name>A0A193LKM3_9GAMM</name>
<dbReference type="PANTHER" id="PTHR42985">
    <property type="entry name" value="SODIUM-COUPLED MONOCARBOXYLATE TRANSPORTER"/>
    <property type="match status" value="1"/>
</dbReference>
<keyword evidence="14" id="KW-1185">Reference proteome</keyword>
<evidence type="ECO:0000313" key="13">
    <source>
        <dbReference type="EMBL" id="ANO52978.1"/>
    </source>
</evidence>
<dbReference type="STRING" id="1548547.BA177_03835"/>
<evidence type="ECO:0000256" key="1">
    <source>
        <dbReference type="ARBA" id="ARBA00004651"/>
    </source>
</evidence>
<dbReference type="PROSITE" id="PS50283">
    <property type="entry name" value="NA_SOLUT_SYMP_3"/>
    <property type="match status" value="1"/>
</dbReference>
<evidence type="ECO:0000313" key="14">
    <source>
        <dbReference type="Proteomes" id="UP000092695"/>
    </source>
</evidence>
<sequence>MPAGLVGVSLFVTLLSTVSYLSQPGEMIKHGPVVVAGLLAIPISYWIVGYILIPAIMQRRITSAYELLENQLGSNVRQMGAIMFILLRLVWMSLLLYLTAIALVTVLGLSEDWTTVVAMIAGSIAILYTSMGGIRTVIVTDAIQFVLLLGGALLTLAIVTARMNGFDWLPTEWAPHWDHQPFFSFDVHVRATVVGSIISILIIQVATAGGDQVAIQRYMSTDGPQSARKAYLVKSIAQVFVFLILSSIGFGLLAFFNEFPGSLPPGVDVINNADQLFPLFIAEFLPVGFSGLVVVAIFAAAMSSIDSGVNSISAVVQTDFVDRYRQAGASESGETTGSKFLVAGTGLLVIALSHFMQFVPGNFLELTMKTANILVVPLFCLFVFALFVPFATATGAIVGTILGFLAGMVVAYWDLITNTQAISFQYIGISSLVTSLVAGSAVSYLGPKAKHRKAS</sequence>
<accession>A0A193LKM3</accession>
<feature type="transmembrane region" description="Helical" evidence="12">
    <location>
        <begin position="276"/>
        <end position="301"/>
    </location>
</feature>
<evidence type="ECO:0000256" key="5">
    <source>
        <dbReference type="ARBA" id="ARBA00022692"/>
    </source>
</evidence>
<comment type="similarity">
    <text evidence="2 11">Belongs to the sodium:solute symporter (SSF) (TC 2.A.21) family.</text>
</comment>